<comment type="caution">
    <text evidence="2">The sequence shown here is derived from an EMBL/GenBank/DDBJ whole genome shotgun (WGS) entry which is preliminary data.</text>
</comment>
<protein>
    <submittedName>
        <fullName evidence="2">Uncharacterized protein</fullName>
    </submittedName>
</protein>
<evidence type="ECO:0000256" key="1">
    <source>
        <dbReference type="SAM" id="MobiDB-lite"/>
    </source>
</evidence>
<keyword evidence="3" id="KW-1185">Reference proteome</keyword>
<reference evidence="2" key="2">
    <citation type="submission" date="2021-04" db="EMBL/GenBank/DDBJ databases">
        <authorList>
            <person name="Podell S."/>
        </authorList>
    </citation>
    <scope>NUCLEOTIDE SEQUENCE</scope>
    <source>
        <strain evidence="2">Hildebrandi</strain>
    </source>
</reference>
<name>A0A9K3L1C1_9STRA</name>
<dbReference type="EMBL" id="JAGRRH010000016">
    <property type="protein sequence ID" value="KAG7353779.1"/>
    <property type="molecule type" value="Genomic_DNA"/>
</dbReference>
<feature type="region of interest" description="Disordered" evidence="1">
    <location>
        <begin position="21"/>
        <end position="49"/>
    </location>
</feature>
<accession>A0A9K3L1C1</accession>
<evidence type="ECO:0000313" key="3">
    <source>
        <dbReference type="Proteomes" id="UP000693970"/>
    </source>
</evidence>
<dbReference type="AlphaFoldDB" id="A0A9K3L1C1"/>
<evidence type="ECO:0000313" key="2">
    <source>
        <dbReference type="EMBL" id="KAG7353779.1"/>
    </source>
</evidence>
<dbReference type="Proteomes" id="UP000693970">
    <property type="component" value="Unassembled WGS sequence"/>
</dbReference>
<feature type="compositionally biased region" description="Low complexity" evidence="1">
    <location>
        <begin position="210"/>
        <end position="228"/>
    </location>
</feature>
<feature type="compositionally biased region" description="Low complexity" evidence="1">
    <location>
        <begin position="26"/>
        <end position="46"/>
    </location>
</feature>
<feature type="region of interest" description="Disordered" evidence="1">
    <location>
        <begin position="210"/>
        <end position="233"/>
    </location>
</feature>
<gene>
    <name evidence="2" type="ORF">IV203_003134</name>
</gene>
<sequence length="264" mass="28773">MIEQVPRSLIFHTTISIQESQQLHLSPSQTTMSSRNSSASSYPSRSSKSHDDLVNEVVATSLGTDKQSAILIKYILMAIGALAVLKILSQSLLYLSIVASPFLYAYLKGTCPSTNTFDAKEELKPVLEGRHLPPQQQATKSSWEKMLNSARASVTAEYSALMGDTRTEFTPIFGVAVLAKVTCQQQTYYWIGARNEWKFLYTNGINVSSTTTSTNRRASSISTSSNNETFRESMTRKSTIAAAAAVAALSSSTASRADDSKKSL</sequence>
<organism evidence="2 3">
    <name type="scientific">Nitzschia inconspicua</name>
    <dbReference type="NCBI Taxonomy" id="303405"/>
    <lineage>
        <taxon>Eukaryota</taxon>
        <taxon>Sar</taxon>
        <taxon>Stramenopiles</taxon>
        <taxon>Ochrophyta</taxon>
        <taxon>Bacillariophyta</taxon>
        <taxon>Bacillariophyceae</taxon>
        <taxon>Bacillariophycidae</taxon>
        <taxon>Bacillariales</taxon>
        <taxon>Bacillariaceae</taxon>
        <taxon>Nitzschia</taxon>
    </lineage>
</organism>
<reference evidence="2" key="1">
    <citation type="journal article" date="2021" name="Sci. Rep.">
        <title>Diploid genomic architecture of Nitzschia inconspicua, an elite biomass production diatom.</title>
        <authorList>
            <person name="Oliver A."/>
            <person name="Podell S."/>
            <person name="Pinowska A."/>
            <person name="Traller J.C."/>
            <person name="Smith S.R."/>
            <person name="McClure R."/>
            <person name="Beliaev A."/>
            <person name="Bohutskyi P."/>
            <person name="Hill E.A."/>
            <person name="Rabines A."/>
            <person name="Zheng H."/>
            <person name="Allen L.Z."/>
            <person name="Kuo A."/>
            <person name="Grigoriev I.V."/>
            <person name="Allen A.E."/>
            <person name="Hazlebeck D."/>
            <person name="Allen E.E."/>
        </authorList>
    </citation>
    <scope>NUCLEOTIDE SEQUENCE</scope>
    <source>
        <strain evidence="2">Hildebrandi</strain>
    </source>
</reference>
<proteinExistence type="predicted"/>